<feature type="compositionally biased region" description="Basic and acidic residues" evidence="3">
    <location>
        <begin position="363"/>
        <end position="381"/>
    </location>
</feature>
<evidence type="ECO:0000256" key="1">
    <source>
        <dbReference type="ARBA" id="ARBA00022664"/>
    </source>
</evidence>
<evidence type="ECO:0000256" key="3">
    <source>
        <dbReference type="SAM" id="MobiDB-lite"/>
    </source>
</evidence>
<feature type="compositionally biased region" description="Polar residues" evidence="3">
    <location>
        <begin position="932"/>
        <end position="942"/>
    </location>
</feature>
<keyword evidence="6" id="KW-1185">Reference proteome</keyword>
<dbReference type="SMART" id="SM00343">
    <property type="entry name" value="ZnF_C2HC"/>
    <property type="match status" value="1"/>
</dbReference>
<keyword evidence="1" id="KW-0507">mRNA processing</keyword>
<feature type="compositionally biased region" description="Basic and acidic residues" evidence="3">
    <location>
        <begin position="989"/>
        <end position="1000"/>
    </location>
</feature>
<evidence type="ECO:0000256" key="2">
    <source>
        <dbReference type="PROSITE-ProRule" id="PRU00047"/>
    </source>
</evidence>
<dbReference type="InterPro" id="IPR001878">
    <property type="entry name" value="Znf_CCHC"/>
</dbReference>
<dbReference type="PROSITE" id="PS50158">
    <property type="entry name" value="ZF_CCHC"/>
    <property type="match status" value="1"/>
</dbReference>
<dbReference type="GO" id="GO:0006397">
    <property type="term" value="P:mRNA processing"/>
    <property type="evidence" value="ECO:0007669"/>
    <property type="project" value="UniProtKB-KW"/>
</dbReference>
<feature type="non-terminal residue" evidence="5">
    <location>
        <position position="1235"/>
    </location>
</feature>
<feature type="compositionally biased region" description="Low complexity" evidence="3">
    <location>
        <begin position="943"/>
        <end position="952"/>
    </location>
</feature>
<dbReference type="PANTHER" id="PTHR15503:SF22">
    <property type="entry name" value="TRANSPOSON TY3-I GAG POLYPROTEIN"/>
    <property type="match status" value="1"/>
</dbReference>
<feature type="region of interest" description="Disordered" evidence="3">
    <location>
        <begin position="284"/>
        <end position="381"/>
    </location>
</feature>
<dbReference type="OrthoDB" id="3267748at2759"/>
<accession>A0A9P7FLT2</accession>
<dbReference type="AlphaFoldDB" id="A0A9P7FLT2"/>
<feature type="region of interest" description="Disordered" evidence="3">
    <location>
        <begin position="981"/>
        <end position="1000"/>
    </location>
</feature>
<comment type="caution">
    <text evidence="5">The sequence shown here is derived from an EMBL/GenBank/DDBJ whole genome shotgun (WGS) entry which is preliminary data.</text>
</comment>
<dbReference type="Pfam" id="PF08284">
    <property type="entry name" value="RVP_2"/>
    <property type="match status" value="1"/>
</dbReference>
<feature type="compositionally biased region" description="Basic residues" evidence="3">
    <location>
        <begin position="96"/>
        <end position="110"/>
    </location>
</feature>
<dbReference type="Gene3D" id="4.10.60.10">
    <property type="entry name" value="Zinc finger, CCHC-type"/>
    <property type="match status" value="1"/>
</dbReference>
<keyword evidence="2" id="KW-0863">Zinc-finger</keyword>
<keyword evidence="2" id="KW-0479">Metal-binding</keyword>
<dbReference type="InterPro" id="IPR021109">
    <property type="entry name" value="Peptidase_aspartic_dom_sf"/>
</dbReference>
<feature type="compositionally biased region" description="Low complexity" evidence="3">
    <location>
        <begin position="65"/>
        <end position="90"/>
    </location>
</feature>
<protein>
    <recommendedName>
        <fullName evidence="4">CCHC-type domain-containing protein</fullName>
    </recommendedName>
</protein>
<feature type="region of interest" description="Disordered" evidence="3">
    <location>
        <begin position="53"/>
        <end position="127"/>
    </location>
</feature>
<feature type="domain" description="CCHC-type" evidence="4">
    <location>
        <begin position="389"/>
        <end position="405"/>
    </location>
</feature>
<dbReference type="PANTHER" id="PTHR15503">
    <property type="entry name" value="LDOC1 RELATED"/>
    <property type="match status" value="1"/>
</dbReference>
<feature type="compositionally biased region" description="Basic and acidic residues" evidence="3">
    <location>
        <begin position="331"/>
        <end position="353"/>
    </location>
</feature>
<evidence type="ECO:0000313" key="6">
    <source>
        <dbReference type="Proteomes" id="UP000717328"/>
    </source>
</evidence>
<reference evidence="5" key="1">
    <citation type="submission" date="2021-02" db="EMBL/GenBank/DDBJ databases">
        <authorList>
            <person name="Nieuwenhuis M."/>
            <person name="Van De Peppel L.J.J."/>
        </authorList>
    </citation>
    <scope>NUCLEOTIDE SEQUENCE</scope>
    <source>
        <strain evidence="5">D49</strain>
    </source>
</reference>
<dbReference type="SUPFAM" id="SSF57756">
    <property type="entry name" value="Retrovirus zinc finger-like domains"/>
    <property type="match status" value="1"/>
</dbReference>
<keyword evidence="2" id="KW-0862">Zinc</keyword>
<dbReference type="CDD" id="cd00303">
    <property type="entry name" value="retropepsin_like"/>
    <property type="match status" value="1"/>
</dbReference>
<feature type="compositionally biased region" description="Basic and acidic residues" evidence="3">
    <location>
        <begin position="111"/>
        <end position="125"/>
    </location>
</feature>
<reference evidence="5" key="2">
    <citation type="submission" date="2021-10" db="EMBL/GenBank/DDBJ databases">
        <title>Phylogenomics reveals ancestral predisposition of the termite-cultivated fungus Termitomyces towards a domesticated lifestyle.</title>
        <authorList>
            <person name="Auxier B."/>
            <person name="Grum-Grzhimaylo A."/>
            <person name="Cardenas M.E."/>
            <person name="Lodge J.D."/>
            <person name="Laessoe T."/>
            <person name="Pedersen O."/>
            <person name="Smith M.E."/>
            <person name="Kuyper T.W."/>
            <person name="Franco-Molano E.A."/>
            <person name="Baroni T.J."/>
            <person name="Aanen D.K."/>
        </authorList>
    </citation>
    <scope>NUCLEOTIDE SEQUENCE</scope>
    <source>
        <strain evidence="5">D49</strain>
    </source>
</reference>
<proteinExistence type="predicted"/>
<dbReference type="EMBL" id="JABCKI010006657">
    <property type="protein sequence ID" value="KAG5634082.1"/>
    <property type="molecule type" value="Genomic_DNA"/>
</dbReference>
<dbReference type="Pfam" id="PF00098">
    <property type="entry name" value="zf-CCHC"/>
    <property type="match status" value="1"/>
</dbReference>
<gene>
    <name evidence="5" type="ORF">H0H81_003468</name>
</gene>
<dbReference type="Proteomes" id="UP000717328">
    <property type="component" value="Unassembled WGS sequence"/>
</dbReference>
<sequence length="1235" mass="135294">MAATVAAQITEAAGITRRAKIAKAPRAVSITPLEQIAPGSYLGQALGAVQSAEAKAKAPGRQGNSPPSSSSSSSSSSSPSPSSGSSPSSDESSRGNNKRRRRKSGRKKMSKDRSTLKPVPPREYDGAADGRAFHRFVTEGTDYVMTGRVSRQRRVFVLSYYLKGRAYDFYTQKVASTSSEWELSQFFSAMFNYCFPVDFRMKQREKLRRCFQGEKSVSEFVYELEELYNLIGAVDERERVIKLWNGLRTVIQQGLWREGLNPEVSTWDEVRDVAQVVEIVESVAARRSSRRGGQDSHGGGGANSGGHSGSGGSRSHRGGGGRGSGPSTSRPRQDDRSEKPRRNGETRRPHEGQGSRPSMSRGDGGRAVKREEKSSLSKEEKNELLAAGKCFKCRETGHLSRNCPKGNSVHSSRRGPPGIASFNIGVDLEEAERLRDLAEATETIHLGAISVGDEMAHGTWRTQLGDLAAERAMAVLEGAMPYPGDGPRAYPGETRFLVYRTEGGLHALIDTEETEDEVTISTSLLFDSTFNLPEWYAAHKAALQGQVLTPGNPWSLQPTMGDVLAIGLVAAVREGDGSFPPGIRLLSASERWQVQVADGGDKYTVVDVGMGHGYTLPRSKLLRDTFDVVSWLRIQVTDNWDAYEWMKGQPCQDGCLECAQEGCSMRDRHPCRIGDIFARAAEKLLNDEQPYPGDLDVPMHDRFRVSRKSKKHYFILDRLIPQVTHVTEGEIQGQDHRLGAQYAVRRAEASGQTVESVEHSKVGCISGYLADWVCQELTRGAPYSADRGFVRNRGMPRFVPWLEHCGPSGLVIADQLREYEVFIPVDLLQNQSFDLQAWYAQRMRDTKEQAPETLFAHGQTVVDEDDSVIHDLGALQLNAVGEVNSLFEQAPASYPGTYSYKHDTADLDSLPDLQSISDSALSIEEVLPGDNDSCNNSLPDLQSVSDSSAWSSDEGRRCSESGHNTDTNSLLELQSVSSSSGEGFVFDLPPHEDLTETSSKSDDGVAVAVATCSSGSSSGLFEEPRCAVREGVKAARIGQWLQGVPDECWTDEEDEFIRLNGVQIPKGTYAALERNAAIPKDFTRVVPKPVVVVVMVNGHPARALLDSGSLGDFMSSTLADQLKVPRIELVKPLSLQLAVQGSRSKVNLGTRVSIKYQKINEERYFDIANLSGYDLILGTPWMYQHSASIGLNPARVIIGSDVSKPLAGEGISKLASRAVEAFEENLDRVREELVR</sequence>
<organism evidence="5 6">
    <name type="scientific">Sphagnurus paluster</name>
    <dbReference type="NCBI Taxonomy" id="117069"/>
    <lineage>
        <taxon>Eukaryota</taxon>
        <taxon>Fungi</taxon>
        <taxon>Dikarya</taxon>
        <taxon>Basidiomycota</taxon>
        <taxon>Agaricomycotina</taxon>
        <taxon>Agaricomycetes</taxon>
        <taxon>Agaricomycetidae</taxon>
        <taxon>Agaricales</taxon>
        <taxon>Tricholomatineae</taxon>
        <taxon>Lyophyllaceae</taxon>
        <taxon>Sphagnurus</taxon>
    </lineage>
</organism>
<dbReference type="InterPro" id="IPR032567">
    <property type="entry name" value="RTL1-rel"/>
</dbReference>
<evidence type="ECO:0000259" key="4">
    <source>
        <dbReference type="PROSITE" id="PS50158"/>
    </source>
</evidence>
<dbReference type="InterPro" id="IPR036875">
    <property type="entry name" value="Znf_CCHC_sf"/>
</dbReference>
<evidence type="ECO:0000313" key="5">
    <source>
        <dbReference type="EMBL" id="KAG5634082.1"/>
    </source>
</evidence>
<feature type="compositionally biased region" description="Gly residues" evidence="3">
    <location>
        <begin position="295"/>
        <end position="313"/>
    </location>
</feature>
<name>A0A9P7FLT2_9AGAR</name>
<dbReference type="GO" id="GO:0008270">
    <property type="term" value="F:zinc ion binding"/>
    <property type="evidence" value="ECO:0007669"/>
    <property type="project" value="UniProtKB-KW"/>
</dbReference>
<dbReference type="GO" id="GO:0003676">
    <property type="term" value="F:nucleic acid binding"/>
    <property type="evidence" value="ECO:0007669"/>
    <property type="project" value="InterPro"/>
</dbReference>
<dbReference type="SUPFAM" id="SSF50630">
    <property type="entry name" value="Acid proteases"/>
    <property type="match status" value="1"/>
</dbReference>
<dbReference type="Gene3D" id="2.40.70.10">
    <property type="entry name" value="Acid Proteases"/>
    <property type="match status" value="1"/>
</dbReference>
<feature type="region of interest" description="Disordered" evidence="3">
    <location>
        <begin position="931"/>
        <end position="969"/>
    </location>
</feature>